<dbReference type="Pfam" id="PF05973">
    <property type="entry name" value="Gp49"/>
    <property type="match status" value="1"/>
</dbReference>
<evidence type="ECO:0000313" key="1">
    <source>
        <dbReference type="EMBL" id="KFC80451.1"/>
    </source>
</evidence>
<evidence type="ECO:0000313" key="2">
    <source>
        <dbReference type="Proteomes" id="UP000028640"/>
    </source>
</evidence>
<dbReference type="InterPro" id="IPR009241">
    <property type="entry name" value="HigB-like"/>
</dbReference>
<dbReference type="RefSeq" id="WP_034791539.1">
    <property type="nucleotide sequence ID" value="NZ_JMPJ01000054.1"/>
</dbReference>
<keyword evidence="2" id="KW-1185">Reference proteome</keyword>
<name>A0A085G9Q6_EWIA3</name>
<comment type="caution">
    <text evidence="1">The sequence shown here is derived from an EMBL/GenBank/DDBJ whole genome shotgun (WGS) entry which is preliminary data.</text>
</comment>
<dbReference type="Proteomes" id="UP000028640">
    <property type="component" value="Unassembled WGS sequence"/>
</dbReference>
<accession>A0A085G9Q6</accession>
<protein>
    <submittedName>
        <fullName evidence="1">Diaminopimelate decarboxylase</fullName>
    </submittedName>
</protein>
<sequence length="113" mass="13029">MWTVLTTDLFDQWFDQQNDGTQEKVLAGLLALRRGGPQLGRPLVDTLCGSGYPHLKELRIQHKGEPLRAFFAFDPFRQAIVLCAGSKKGKEKQFYKRMLHIADQAYLRHLQEE</sequence>
<dbReference type="eggNOG" id="COG4683">
    <property type="taxonomic scope" value="Bacteria"/>
</dbReference>
<dbReference type="AlphaFoldDB" id="A0A085G9Q6"/>
<dbReference type="STRING" id="910964.GEAM_2278"/>
<gene>
    <name evidence="1" type="ORF">GEAM_2278</name>
</gene>
<proteinExistence type="predicted"/>
<dbReference type="OrthoDB" id="330810at2"/>
<dbReference type="GeneID" id="78380616"/>
<reference evidence="1 2" key="1">
    <citation type="submission" date="2014-05" db="EMBL/GenBank/DDBJ databases">
        <title>ATOL: Assembling a taxonomically balanced genome-scale reconstruction of the evolutionary history of the Enterobacteriaceae.</title>
        <authorList>
            <person name="Plunkett G.III."/>
            <person name="Neeno-Eckwall E.C."/>
            <person name="Glasner J.D."/>
            <person name="Perna N.T."/>
        </authorList>
    </citation>
    <scope>NUCLEOTIDE SEQUENCE [LARGE SCALE GENOMIC DNA]</scope>
    <source>
        <strain evidence="1 2">ATCC 33852</strain>
    </source>
</reference>
<dbReference type="EMBL" id="JMPJ01000054">
    <property type="protein sequence ID" value="KFC80451.1"/>
    <property type="molecule type" value="Genomic_DNA"/>
</dbReference>
<organism evidence="1 2">
    <name type="scientific">Ewingella americana (strain ATCC 33852 / DSM 4580 / CCUG 14506 / JCM 5911 / LMG 7869 / NCTC 12157 / CDC 1468-78)</name>
    <dbReference type="NCBI Taxonomy" id="910964"/>
    <lineage>
        <taxon>Bacteria</taxon>
        <taxon>Pseudomonadati</taxon>
        <taxon>Pseudomonadota</taxon>
        <taxon>Gammaproteobacteria</taxon>
        <taxon>Enterobacterales</taxon>
        <taxon>Yersiniaceae</taxon>
        <taxon>Ewingella</taxon>
    </lineage>
</organism>